<gene>
    <name evidence="1" type="ORF">g.59374</name>
</gene>
<reference evidence="1" key="1">
    <citation type="submission" date="2015-11" db="EMBL/GenBank/DDBJ databases">
        <title>De novo transcriptome assembly of four potential Pierce s Disease insect vectors from Arizona vineyards.</title>
        <authorList>
            <person name="Tassone E.E."/>
        </authorList>
    </citation>
    <scope>NUCLEOTIDE SEQUENCE</scope>
</reference>
<dbReference type="AlphaFoldDB" id="A0A1B6IY82"/>
<proteinExistence type="predicted"/>
<protein>
    <submittedName>
        <fullName evidence="1">Uncharacterized protein</fullName>
    </submittedName>
</protein>
<dbReference type="EMBL" id="GECU01015906">
    <property type="protein sequence ID" value="JAS91800.1"/>
    <property type="molecule type" value="Transcribed_RNA"/>
</dbReference>
<accession>A0A1B6IY82</accession>
<evidence type="ECO:0000313" key="1">
    <source>
        <dbReference type="EMBL" id="JAS91800.1"/>
    </source>
</evidence>
<dbReference type="Gene3D" id="3.60.10.10">
    <property type="entry name" value="Endonuclease/exonuclease/phosphatase"/>
    <property type="match status" value="1"/>
</dbReference>
<sequence>HDDDGDQHSNYRGQYNVIGKLSAPDTNPQPVGLPQYCSRDYHLNVQSIRNKLEALELWLDKYCFDILTINEHWLDKEESTLYIPTGYTLASIFCRNPPLKRGGSSIFVKNCIDFKLLDIDKF</sequence>
<feature type="non-terminal residue" evidence="1">
    <location>
        <position position="1"/>
    </location>
</feature>
<feature type="non-terminal residue" evidence="1">
    <location>
        <position position="122"/>
    </location>
</feature>
<dbReference type="InterPro" id="IPR036691">
    <property type="entry name" value="Endo/exonu/phosph_ase_sf"/>
</dbReference>
<name>A0A1B6IY82_9HEMI</name>
<organism evidence="1">
    <name type="scientific">Homalodisca liturata</name>
    <dbReference type="NCBI Taxonomy" id="320908"/>
    <lineage>
        <taxon>Eukaryota</taxon>
        <taxon>Metazoa</taxon>
        <taxon>Ecdysozoa</taxon>
        <taxon>Arthropoda</taxon>
        <taxon>Hexapoda</taxon>
        <taxon>Insecta</taxon>
        <taxon>Pterygota</taxon>
        <taxon>Neoptera</taxon>
        <taxon>Paraneoptera</taxon>
        <taxon>Hemiptera</taxon>
        <taxon>Auchenorrhyncha</taxon>
        <taxon>Membracoidea</taxon>
        <taxon>Cicadellidae</taxon>
        <taxon>Cicadellinae</taxon>
        <taxon>Proconiini</taxon>
        <taxon>Homalodisca</taxon>
    </lineage>
</organism>